<dbReference type="RefSeq" id="WP_377929304.1">
    <property type="nucleotide sequence ID" value="NZ_JBHUEM010000030.1"/>
</dbReference>
<evidence type="ECO:0000313" key="1">
    <source>
        <dbReference type="EMBL" id="MFD1738087.1"/>
    </source>
</evidence>
<reference evidence="2" key="1">
    <citation type="journal article" date="2019" name="Int. J. Syst. Evol. Microbiol.">
        <title>The Global Catalogue of Microorganisms (GCM) 10K type strain sequencing project: providing services to taxonomists for standard genome sequencing and annotation.</title>
        <authorList>
            <consortium name="The Broad Institute Genomics Platform"/>
            <consortium name="The Broad Institute Genome Sequencing Center for Infectious Disease"/>
            <person name="Wu L."/>
            <person name="Ma J."/>
        </authorList>
    </citation>
    <scope>NUCLEOTIDE SEQUENCE [LARGE SCALE GENOMIC DNA]</scope>
    <source>
        <strain evidence="2">CCUG 49339</strain>
    </source>
</reference>
<dbReference type="EMBL" id="JBHUEM010000030">
    <property type="protein sequence ID" value="MFD1738087.1"/>
    <property type="molecule type" value="Genomic_DNA"/>
</dbReference>
<evidence type="ECO:0000313" key="2">
    <source>
        <dbReference type="Proteomes" id="UP001597214"/>
    </source>
</evidence>
<keyword evidence="2" id="KW-1185">Reference proteome</keyword>
<sequence length="66" mass="6949">MLAKLGTKLGGTLKDIADIGSENVLDDIGKGSSAKGLIGKDFEDYLTKELGGKEVSKLKVVILIED</sequence>
<protein>
    <submittedName>
        <fullName evidence="1">Uncharacterized protein</fullName>
    </submittedName>
</protein>
<organism evidence="1 2">
    <name type="scientific">Bacillus salitolerans</name>
    <dbReference type="NCBI Taxonomy" id="1437434"/>
    <lineage>
        <taxon>Bacteria</taxon>
        <taxon>Bacillati</taxon>
        <taxon>Bacillota</taxon>
        <taxon>Bacilli</taxon>
        <taxon>Bacillales</taxon>
        <taxon>Bacillaceae</taxon>
        <taxon>Bacillus</taxon>
    </lineage>
</organism>
<comment type="caution">
    <text evidence="1">The sequence shown here is derived from an EMBL/GenBank/DDBJ whole genome shotgun (WGS) entry which is preliminary data.</text>
</comment>
<gene>
    <name evidence="1" type="ORF">ACFSCX_16250</name>
</gene>
<accession>A0ABW4LUB6</accession>
<name>A0ABW4LUB6_9BACI</name>
<proteinExistence type="predicted"/>
<dbReference type="Proteomes" id="UP001597214">
    <property type="component" value="Unassembled WGS sequence"/>
</dbReference>